<dbReference type="PROSITE" id="PS50206">
    <property type="entry name" value="RHODANESE_3"/>
    <property type="match status" value="1"/>
</dbReference>
<dbReference type="PANTHER" id="PTHR43031">
    <property type="entry name" value="FAD-DEPENDENT OXIDOREDUCTASE"/>
    <property type="match status" value="1"/>
</dbReference>
<dbReference type="InterPro" id="IPR050229">
    <property type="entry name" value="GlpE_sulfurtransferase"/>
</dbReference>
<organism evidence="2 3">
    <name type="scientific">Aneurinibacillus aneurinilyticus ATCC 12856</name>
    <dbReference type="NCBI Taxonomy" id="649747"/>
    <lineage>
        <taxon>Bacteria</taxon>
        <taxon>Bacillati</taxon>
        <taxon>Bacillota</taxon>
        <taxon>Bacilli</taxon>
        <taxon>Bacillales</taxon>
        <taxon>Paenibacillaceae</taxon>
        <taxon>Aneurinibacillus group</taxon>
        <taxon>Aneurinibacillus</taxon>
    </lineage>
</organism>
<dbReference type="InterPro" id="IPR001763">
    <property type="entry name" value="Rhodanese-like_dom"/>
</dbReference>
<feature type="domain" description="Rhodanese" evidence="1">
    <location>
        <begin position="48"/>
        <end position="127"/>
    </location>
</feature>
<dbReference type="SUPFAM" id="SSF52821">
    <property type="entry name" value="Rhodanese/Cell cycle control phosphatase"/>
    <property type="match status" value="1"/>
</dbReference>
<keyword evidence="3" id="KW-1185">Reference proteome</keyword>
<dbReference type="HOGENOM" id="CLU_089574_13_3_9"/>
<dbReference type="EMBL" id="AWSJ01000172">
    <property type="protein sequence ID" value="ERI09020.1"/>
    <property type="molecule type" value="Genomic_DNA"/>
</dbReference>
<evidence type="ECO:0000313" key="2">
    <source>
        <dbReference type="EMBL" id="ERI09020.1"/>
    </source>
</evidence>
<dbReference type="InterPro" id="IPR036873">
    <property type="entry name" value="Rhodanese-like_dom_sf"/>
</dbReference>
<dbReference type="Proteomes" id="UP000016511">
    <property type="component" value="Unassembled WGS sequence"/>
</dbReference>
<evidence type="ECO:0000313" key="3">
    <source>
        <dbReference type="Proteomes" id="UP000016511"/>
    </source>
</evidence>
<dbReference type="Pfam" id="PF00581">
    <property type="entry name" value="Rhodanese"/>
    <property type="match status" value="1"/>
</dbReference>
<dbReference type="Gene3D" id="3.40.250.10">
    <property type="entry name" value="Rhodanese-like domain"/>
    <property type="match status" value="1"/>
</dbReference>
<reference evidence="2 3" key="1">
    <citation type="submission" date="2013-08" db="EMBL/GenBank/DDBJ databases">
        <authorList>
            <person name="Weinstock G."/>
            <person name="Sodergren E."/>
            <person name="Wylie T."/>
            <person name="Fulton L."/>
            <person name="Fulton R."/>
            <person name="Fronick C."/>
            <person name="O'Laughlin M."/>
            <person name="Godfrey J."/>
            <person name="Miner T."/>
            <person name="Herter B."/>
            <person name="Appelbaum E."/>
            <person name="Cordes M."/>
            <person name="Lek S."/>
            <person name="Wollam A."/>
            <person name="Pepin K.H."/>
            <person name="Palsikar V.B."/>
            <person name="Mitreva M."/>
            <person name="Wilson R.K."/>
        </authorList>
    </citation>
    <scope>NUCLEOTIDE SEQUENCE [LARGE SCALE GENOMIC DNA]</scope>
    <source>
        <strain evidence="2 3">ATCC 12856</strain>
    </source>
</reference>
<dbReference type="SMART" id="SM00450">
    <property type="entry name" value="RHOD"/>
    <property type="match status" value="1"/>
</dbReference>
<proteinExistence type="predicted"/>
<dbReference type="eggNOG" id="COG0607">
    <property type="taxonomic scope" value="Bacteria"/>
</dbReference>
<name>U1X226_ANEAE</name>
<sequence>MRRGSEAYKRYNKIVRISMYYEGGDSMSAYDEVSAHEVNERLKQGEILHLIDVREDDEYAAGRVPGAKHIPLSKIPERLHELDKDKEYIMVCRSGNRSGMASEWLNERGYHVKNMVGGMLDWTGDIEK</sequence>
<dbReference type="CDD" id="cd00158">
    <property type="entry name" value="RHOD"/>
    <property type="match status" value="1"/>
</dbReference>
<protein>
    <submittedName>
        <fullName evidence="2">Rhodanese-like protein</fullName>
    </submittedName>
</protein>
<dbReference type="STRING" id="649747.HMPREF0083_02920"/>
<gene>
    <name evidence="2" type="ORF">HMPREF0083_02920</name>
</gene>
<comment type="caution">
    <text evidence="2">The sequence shown here is derived from an EMBL/GenBank/DDBJ whole genome shotgun (WGS) entry which is preliminary data.</text>
</comment>
<dbReference type="PATRIC" id="fig|649747.3.peg.2646"/>
<evidence type="ECO:0000259" key="1">
    <source>
        <dbReference type="PROSITE" id="PS50206"/>
    </source>
</evidence>
<dbReference type="AlphaFoldDB" id="U1X226"/>
<dbReference type="PANTHER" id="PTHR43031:SF17">
    <property type="entry name" value="SULFURTRANSFERASE YTWF-RELATED"/>
    <property type="match status" value="1"/>
</dbReference>
<accession>U1X226</accession>